<sequence length="303" mass="32169">MKWLSAEEGQGPGTSQVMKLNPRQRDGQGSTRGQQDPGGSGSIPPAGFILQKSTPPFSSLYPSRSHEVAQAKTGLLTAELPPVHTVLSPSILPYVGRCPFSILIPPLPQQPPPGPQVTDLYHLHAPVAPQPSITPCCPGISHGAQVVLEVLTIGSHCSRAPAPDSPVFAQAVLAAGIALLPHSSLWVPFKTPSLVSLEYVSVPPPSISAPLGAHQSARPILSIGKGDRECEPELDGAIWWWEAPRNSSMPPQPEHLPCDCIPAMHAHPKEMVPLVGRRTTGPTGNPVVLTEKRPAEVTPTKKR</sequence>
<comment type="caution">
    <text evidence="2">The sequence shown here is derived from an EMBL/GenBank/DDBJ whole genome shotgun (WGS) entry which is preliminary data.</text>
</comment>
<evidence type="ECO:0000313" key="2">
    <source>
        <dbReference type="EMBL" id="VTJ79177.1"/>
    </source>
</evidence>
<feature type="region of interest" description="Disordered" evidence="1">
    <location>
        <begin position="278"/>
        <end position="303"/>
    </location>
</feature>
<dbReference type="AlphaFoldDB" id="A0A5E4CB66"/>
<evidence type="ECO:0000313" key="3">
    <source>
        <dbReference type="Proteomes" id="UP000335636"/>
    </source>
</evidence>
<reference evidence="2" key="1">
    <citation type="submission" date="2019-04" db="EMBL/GenBank/DDBJ databases">
        <authorList>
            <person name="Alioto T."/>
            <person name="Alioto T."/>
        </authorList>
    </citation>
    <scope>NUCLEOTIDE SEQUENCE [LARGE SCALE GENOMIC DNA]</scope>
</reference>
<dbReference type="Proteomes" id="UP000335636">
    <property type="component" value="Unassembled WGS sequence"/>
</dbReference>
<protein>
    <submittedName>
        <fullName evidence="2">Uncharacterized protein</fullName>
    </submittedName>
</protein>
<organism evidence="2 3">
    <name type="scientific">Marmota monax</name>
    <name type="common">Woodchuck</name>
    <dbReference type="NCBI Taxonomy" id="9995"/>
    <lineage>
        <taxon>Eukaryota</taxon>
        <taxon>Metazoa</taxon>
        <taxon>Chordata</taxon>
        <taxon>Craniata</taxon>
        <taxon>Vertebrata</taxon>
        <taxon>Euteleostomi</taxon>
        <taxon>Mammalia</taxon>
        <taxon>Eutheria</taxon>
        <taxon>Euarchontoglires</taxon>
        <taxon>Glires</taxon>
        <taxon>Rodentia</taxon>
        <taxon>Sciuromorpha</taxon>
        <taxon>Sciuridae</taxon>
        <taxon>Xerinae</taxon>
        <taxon>Marmotini</taxon>
        <taxon>Marmota</taxon>
    </lineage>
</organism>
<dbReference type="EMBL" id="CABDUW010001157">
    <property type="protein sequence ID" value="VTJ79177.1"/>
    <property type="molecule type" value="Genomic_DNA"/>
</dbReference>
<evidence type="ECO:0000256" key="1">
    <source>
        <dbReference type="SAM" id="MobiDB-lite"/>
    </source>
</evidence>
<gene>
    <name evidence="2" type="ORF">MONAX_5E009653</name>
</gene>
<name>A0A5E4CB66_MARMO</name>
<proteinExistence type="predicted"/>
<keyword evidence="3" id="KW-1185">Reference proteome</keyword>
<feature type="region of interest" description="Disordered" evidence="1">
    <location>
        <begin position="1"/>
        <end position="48"/>
    </location>
</feature>
<accession>A0A5E4CB66</accession>